<feature type="transmembrane region" description="Helical" evidence="5">
    <location>
        <begin position="166"/>
        <end position="186"/>
    </location>
</feature>
<comment type="subcellular location">
    <subcellularLocation>
        <location evidence="1">Membrane</location>
        <topology evidence="1">Multi-pass membrane protein</topology>
    </subcellularLocation>
</comment>
<sequence>MGACSMIRPVLRSFFMALRSQLHVRMLLLTIAPFLLSITIWGVVLFFTLQPMIDWLHAYFAGYGLFREVGNWLNAFDTGFASYVVVPLIAMWILLPLMILTALFFIALFAMPAIVRHVATRHYPQLEQRQGGSIWGSMWLSFYTFILFAVLWIATLPLLFLPPLGVIVQALLWGWLTYKVLAYDALSEHADREELRELQRRHRWPLLLIGTITGALGAAPMLLWLGGIVGAALSLVLFPLFAAVSIWLYVLVFVFTGLWFTHFCLATLAEMREGLAKSPATTVQFKDIN</sequence>
<gene>
    <name evidence="6" type="ORF">EDC30_106174</name>
</gene>
<feature type="transmembrane region" description="Helical" evidence="5">
    <location>
        <begin position="136"/>
        <end position="160"/>
    </location>
</feature>
<evidence type="ECO:0000256" key="4">
    <source>
        <dbReference type="ARBA" id="ARBA00023136"/>
    </source>
</evidence>
<feature type="transmembrane region" description="Helical" evidence="5">
    <location>
        <begin position="246"/>
        <end position="269"/>
    </location>
</feature>
<dbReference type="Proteomes" id="UP000295382">
    <property type="component" value="Unassembled WGS sequence"/>
</dbReference>
<evidence type="ECO:0000256" key="1">
    <source>
        <dbReference type="ARBA" id="ARBA00004141"/>
    </source>
</evidence>
<keyword evidence="2 5" id="KW-0812">Transmembrane</keyword>
<keyword evidence="4 5" id="KW-0472">Membrane</keyword>
<proteinExistence type="predicted"/>
<comment type="caution">
    <text evidence="6">The sequence shown here is derived from an EMBL/GenBank/DDBJ whole genome shotgun (WGS) entry which is preliminary data.</text>
</comment>
<accession>A0A4R3HU60</accession>
<dbReference type="RefSeq" id="WP_243656741.1">
    <property type="nucleotide sequence ID" value="NZ_SLZQ01000006.1"/>
</dbReference>
<keyword evidence="7" id="KW-1185">Reference proteome</keyword>
<dbReference type="AlphaFoldDB" id="A0A4R3HU60"/>
<evidence type="ECO:0000256" key="3">
    <source>
        <dbReference type="ARBA" id="ARBA00022989"/>
    </source>
</evidence>
<protein>
    <submittedName>
        <fullName evidence="6">Etoposide-induced protein 2.4 (EI24)</fullName>
    </submittedName>
</protein>
<organism evidence="6 7">
    <name type="scientific">Paucimonas lemoignei</name>
    <name type="common">Pseudomonas lemoignei</name>
    <dbReference type="NCBI Taxonomy" id="29443"/>
    <lineage>
        <taxon>Bacteria</taxon>
        <taxon>Pseudomonadati</taxon>
        <taxon>Pseudomonadota</taxon>
        <taxon>Betaproteobacteria</taxon>
        <taxon>Burkholderiales</taxon>
        <taxon>Burkholderiaceae</taxon>
        <taxon>Paucimonas</taxon>
    </lineage>
</organism>
<dbReference type="Pfam" id="PF07264">
    <property type="entry name" value="EI24"/>
    <property type="match status" value="1"/>
</dbReference>
<name>A0A4R3HU60_PAULE</name>
<feature type="transmembrane region" description="Helical" evidence="5">
    <location>
        <begin position="207"/>
        <end position="240"/>
    </location>
</feature>
<evidence type="ECO:0000313" key="6">
    <source>
        <dbReference type="EMBL" id="TCS36632.1"/>
    </source>
</evidence>
<evidence type="ECO:0000256" key="5">
    <source>
        <dbReference type="SAM" id="Phobius"/>
    </source>
</evidence>
<keyword evidence="3 5" id="KW-1133">Transmembrane helix</keyword>
<feature type="transmembrane region" description="Helical" evidence="5">
    <location>
        <begin position="26"/>
        <end position="49"/>
    </location>
</feature>
<dbReference type="EMBL" id="SLZQ01000006">
    <property type="protein sequence ID" value="TCS36632.1"/>
    <property type="molecule type" value="Genomic_DNA"/>
</dbReference>
<evidence type="ECO:0000313" key="7">
    <source>
        <dbReference type="Proteomes" id="UP000295382"/>
    </source>
</evidence>
<dbReference type="InterPro" id="IPR059112">
    <property type="entry name" value="CysZ/EI24"/>
</dbReference>
<evidence type="ECO:0000256" key="2">
    <source>
        <dbReference type="ARBA" id="ARBA00022692"/>
    </source>
</evidence>
<reference evidence="6 7" key="1">
    <citation type="submission" date="2019-03" db="EMBL/GenBank/DDBJ databases">
        <title>Genomic Encyclopedia of Type Strains, Phase IV (KMG-IV): sequencing the most valuable type-strain genomes for metagenomic binning, comparative biology and taxonomic classification.</title>
        <authorList>
            <person name="Goeker M."/>
        </authorList>
    </citation>
    <scope>NUCLEOTIDE SEQUENCE [LARGE SCALE GENOMIC DNA]</scope>
    <source>
        <strain evidence="6 7">DSM 7445</strain>
    </source>
</reference>
<feature type="transmembrane region" description="Helical" evidence="5">
    <location>
        <begin position="89"/>
        <end position="115"/>
    </location>
</feature>